<protein>
    <submittedName>
        <fullName evidence="2">Uncharacterized protein</fullName>
    </submittedName>
</protein>
<dbReference type="EMBL" id="BGZK01001457">
    <property type="protein sequence ID" value="GBP80332.1"/>
    <property type="molecule type" value="Genomic_DNA"/>
</dbReference>
<gene>
    <name evidence="2" type="ORF">EVAR_61883_1</name>
</gene>
<proteinExistence type="predicted"/>
<dbReference type="Proteomes" id="UP000299102">
    <property type="component" value="Unassembled WGS sequence"/>
</dbReference>
<feature type="signal peptide" evidence="1">
    <location>
        <begin position="1"/>
        <end position="16"/>
    </location>
</feature>
<keyword evidence="1" id="KW-0732">Signal</keyword>
<evidence type="ECO:0000256" key="1">
    <source>
        <dbReference type="SAM" id="SignalP"/>
    </source>
</evidence>
<sequence length="102" mass="11007">MKCFYVISFVLVSCFAERVADINQNILRRSQCDDHQHVFLTPGVLAGGSSNRACISRLGNSVVGTAHLVLTLESNGNTIARASRDLAPGKLNTYYVRAAPPA</sequence>
<comment type="caution">
    <text evidence="2">The sequence shown here is derived from an EMBL/GenBank/DDBJ whole genome shotgun (WGS) entry which is preliminary data.</text>
</comment>
<reference evidence="2 3" key="1">
    <citation type="journal article" date="2019" name="Commun. Biol.">
        <title>The bagworm genome reveals a unique fibroin gene that provides high tensile strength.</title>
        <authorList>
            <person name="Kono N."/>
            <person name="Nakamura H."/>
            <person name="Ohtoshi R."/>
            <person name="Tomita M."/>
            <person name="Numata K."/>
            <person name="Arakawa K."/>
        </authorList>
    </citation>
    <scope>NUCLEOTIDE SEQUENCE [LARGE SCALE GENOMIC DNA]</scope>
</reference>
<organism evidence="2 3">
    <name type="scientific">Eumeta variegata</name>
    <name type="common">Bagworm moth</name>
    <name type="synonym">Eumeta japonica</name>
    <dbReference type="NCBI Taxonomy" id="151549"/>
    <lineage>
        <taxon>Eukaryota</taxon>
        <taxon>Metazoa</taxon>
        <taxon>Ecdysozoa</taxon>
        <taxon>Arthropoda</taxon>
        <taxon>Hexapoda</taxon>
        <taxon>Insecta</taxon>
        <taxon>Pterygota</taxon>
        <taxon>Neoptera</taxon>
        <taxon>Endopterygota</taxon>
        <taxon>Lepidoptera</taxon>
        <taxon>Glossata</taxon>
        <taxon>Ditrysia</taxon>
        <taxon>Tineoidea</taxon>
        <taxon>Psychidae</taxon>
        <taxon>Oiketicinae</taxon>
        <taxon>Eumeta</taxon>
    </lineage>
</organism>
<keyword evidence="3" id="KW-1185">Reference proteome</keyword>
<feature type="chain" id="PRO_5020031351" evidence="1">
    <location>
        <begin position="17"/>
        <end position="102"/>
    </location>
</feature>
<evidence type="ECO:0000313" key="2">
    <source>
        <dbReference type="EMBL" id="GBP80332.1"/>
    </source>
</evidence>
<evidence type="ECO:0000313" key="3">
    <source>
        <dbReference type="Proteomes" id="UP000299102"/>
    </source>
</evidence>
<dbReference type="OrthoDB" id="9998011at2759"/>
<name>A0A4C1YZF0_EUMVA</name>
<dbReference type="AlphaFoldDB" id="A0A4C1YZF0"/>
<accession>A0A4C1YZF0</accession>